<evidence type="ECO:0008006" key="4">
    <source>
        <dbReference type="Google" id="ProtNLM"/>
    </source>
</evidence>
<feature type="chain" id="PRO_5038773798" description="Lipoprotein" evidence="1">
    <location>
        <begin position="21"/>
        <end position="430"/>
    </location>
</feature>
<evidence type="ECO:0000313" key="3">
    <source>
        <dbReference type="Proteomes" id="UP000325054"/>
    </source>
</evidence>
<accession>A0A5D4TJE7</accession>
<name>A0A5D4TJE7_9BACI</name>
<dbReference type="AlphaFoldDB" id="A0A5D4TJE7"/>
<organism evidence="2 3">
    <name type="scientific">Rossellomorea aquimaris</name>
    <dbReference type="NCBI Taxonomy" id="189382"/>
    <lineage>
        <taxon>Bacteria</taxon>
        <taxon>Bacillati</taxon>
        <taxon>Bacillota</taxon>
        <taxon>Bacilli</taxon>
        <taxon>Bacillales</taxon>
        <taxon>Bacillaceae</taxon>
        <taxon>Rossellomorea</taxon>
    </lineage>
</organism>
<proteinExistence type="predicted"/>
<dbReference type="EMBL" id="VTEW01000015">
    <property type="protein sequence ID" value="TYS75777.1"/>
    <property type="molecule type" value="Genomic_DNA"/>
</dbReference>
<gene>
    <name evidence="2" type="ORF">FZC80_16375</name>
</gene>
<sequence>MKQACLLLMTIILLAACSPAEDKGEASQPQEKSEEEQPGDYTFDQFKEDRSLDIEGEDISYAEEENFVGERFAVKGKAQLSRYYNYGYSDLEETHFVVKVFNEGAIPWYLYLSRQEFSDFFQELKKGPVDIYADAVIPEEYYEVEQGHLAMAEEILVRGSEAEWEPLDEELVRYMNDHSIELTARDVVFDKKGMSDQPFALSGISQIVSYRHIDSEYRDLEPTHFVLELRDDSVKDQQLWNVALDRKEYRELYEQALKGMVQVSLTAVMPEDRFALRKDFSAIGHDAEFEPLPEEYESPSDSAQAYMKERGVSLTGLDVLYDTSSHEGEPFLVEGTAELRTTLPIGYQDLQDHYFEINIVEDPYGDQPVLYARALEGWSLILHRQKYPQIYERLLNEEQLEVMVIARVVADRYEPGQGGVAFVEDIVVSD</sequence>
<dbReference type="PROSITE" id="PS51257">
    <property type="entry name" value="PROKAR_LIPOPROTEIN"/>
    <property type="match status" value="1"/>
</dbReference>
<feature type="signal peptide" evidence="1">
    <location>
        <begin position="1"/>
        <end position="20"/>
    </location>
</feature>
<dbReference type="Proteomes" id="UP000325054">
    <property type="component" value="Unassembled WGS sequence"/>
</dbReference>
<evidence type="ECO:0000256" key="1">
    <source>
        <dbReference type="SAM" id="SignalP"/>
    </source>
</evidence>
<keyword evidence="1" id="KW-0732">Signal</keyword>
<reference evidence="2 3" key="1">
    <citation type="submission" date="2019-08" db="EMBL/GenBank/DDBJ databases">
        <title>Bacillus genomes from the desert of Cuatro Cienegas, Coahuila.</title>
        <authorList>
            <person name="Olmedo-Alvarez G."/>
        </authorList>
    </citation>
    <scope>NUCLEOTIDE SEQUENCE [LARGE SCALE GENOMIC DNA]</scope>
    <source>
        <strain evidence="2 3">CH451a_14T</strain>
    </source>
</reference>
<dbReference type="RefSeq" id="WP_148992478.1">
    <property type="nucleotide sequence ID" value="NZ_VTEW01000015.1"/>
</dbReference>
<comment type="caution">
    <text evidence="2">The sequence shown here is derived from an EMBL/GenBank/DDBJ whole genome shotgun (WGS) entry which is preliminary data.</text>
</comment>
<dbReference type="OrthoDB" id="2782904at2"/>
<protein>
    <recommendedName>
        <fullName evidence="4">Lipoprotein</fullName>
    </recommendedName>
</protein>
<evidence type="ECO:0000313" key="2">
    <source>
        <dbReference type="EMBL" id="TYS75777.1"/>
    </source>
</evidence>